<evidence type="ECO:0000256" key="8">
    <source>
        <dbReference type="ARBA" id="ARBA00023128"/>
    </source>
</evidence>
<keyword evidence="14" id="KW-1185">Reference proteome</keyword>
<keyword evidence="7 12" id="KW-1133">Transmembrane helix</keyword>
<dbReference type="InterPro" id="IPR002067">
    <property type="entry name" value="MCP"/>
</dbReference>
<feature type="repeat" description="Solcar" evidence="10">
    <location>
        <begin position="187"/>
        <end position="279"/>
    </location>
</feature>
<evidence type="ECO:0000313" key="13">
    <source>
        <dbReference type="EMBL" id="KAJ6215988.1"/>
    </source>
</evidence>
<comment type="caution">
    <text evidence="13">The sequence shown here is derived from an EMBL/GenBank/DDBJ whole genome shotgun (WGS) entry which is preliminary data.</text>
</comment>
<proteinExistence type="inferred from homology"/>
<sequence length="281" mass="31187">MTSLESLQWSSSSFVRPFLAGAFAGMAVDISLYPIDTIKTRLQSPKGFWNSGGFARIYSGIGSTISGSAPGAALFFLTYESSKNITSSLLPDQRYEHFRYMISAGFGETMACLVRVPVEVVKQRAQTYHSTSLTVFRETIANGGLRSLYRGYGITILREIPFSLIQFPLWEYLKIQYIKWDHSNTKIQPYQSMICGSVAGAVAAFITTPLDVAKTNIMLAGFRDSNQNINISLNYYQTIRDIYRRNGIDGLFAGAVPRVLWISIGGAIFLGGYEKVLSILQ</sequence>
<dbReference type="InterPro" id="IPR018108">
    <property type="entry name" value="MCP_transmembrane"/>
</dbReference>
<dbReference type="GO" id="GO:0055085">
    <property type="term" value="P:transmembrane transport"/>
    <property type="evidence" value="ECO:0007669"/>
    <property type="project" value="InterPro"/>
</dbReference>
<comment type="subcellular location">
    <subcellularLocation>
        <location evidence="1">Mitochondrion inner membrane</location>
        <topology evidence="1">Multi-pass membrane protein</topology>
    </subcellularLocation>
</comment>
<evidence type="ECO:0000256" key="10">
    <source>
        <dbReference type="PROSITE-ProRule" id="PRU00282"/>
    </source>
</evidence>
<dbReference type="Gene3D" id="1.50.40.10">
    <property type="entry name" value="Mitochondrial carrier domain"/>
    <property type="match status" value="2"/>
</dbReference>
<reference evidence="13" key="1">
    <citation type="submission" date="2022-12" db="EMBL/GenBank/DDBJ databases">
        <title>Genome assemblies of Blomia tropicalis.</title>
        <authorList>
            <person name="Cui Y."/>
        </authorList>
    </citation>
    <scope>NUCLEOTIDE SEQUENCE</scope>
    <source>
        <tissue evidence="13">Adult mites</tissue>
    </source>
</reference>
<evidence type="ECO:0000256" key="6">
    <source>
        <dbReference type="ARBA" id="ARBA00022792"/>
    </source>
</evidence>
<keyword evidence="9 10" id="KW-0472">Membrane</keyword>
<evidence type="ECO:0000256" key="11">
    <source>
        <dbReference type="RuleBase" id="RU000488"/>
    </source>
</evidence>
<organism evidence="13 14">
    <name type="scientific">Blomia tropicalis</name>
    <name type="common">Mite</name>
    <dbReference type="NCBI Taxonomy" id="40697"/>
    <lineage>
        <taxon>Eukaryota</taxon>
        <taxon>Metazoa</taxon>
        <taxon>Ecdysozoa</taxon>
        <taxon>Arthropoda</taxon>
        <taxon>Chelicerata</taxon>
        <taxon>Arachnida</taxon>
        <taxon>Acari</taxon>
        <taxon>Acariformes</taxon>
        <taxon>Sarcoptiformes</taxon>
        <taxon>Astigmata</taxon>
        <taxon>Glycyphagoidea</taxon>
        <taxon>Echimyopodidae</taxon>
        <taxon>Blomia</taxon>
    </lineage>
</organism>
<comment type="similarity">
    <text evidence="2 11">Belongs to the mitochondrial carrier (TC 2.A.29) family.</text>
</comment>
<keyword evidence="3 11" id="KW-0813">Transport</keyword>
<name>A0A9Q0LWU1_BLOTA</name>
<evidence type="ECO:0000256" key="4">
    <source>
        <dbReference type="ARBA" id="ARBA00022692"/>
    </source>
</evidence>
<evidence type="ECO:0000256" key="5">
    <source>
        <dbReference type="ARBA" id="ARBA00022737"/>
    </source>
</evidence>
<dbReference type="OMA" id="IGPRTMW"/>
<keyword evidence="6" id="KW-0999">Mitochondrion inner membrane</keyword>
<dbReference type="FunFam" id="1.50.40.10:FF:000018">
    <property type="entry name" value="S-adenosylmethionine mitochondrial carrier protein-like"/>
    <property type="match status" value="1"/>
</dbReference>
<evidence type="ECO:0000256" key="7">
    <source>
        <dbReference type="ARBA" id="ARBA00022989"/>
    </source>
</evidence>
<dbReference type="Pfam" id="PF00153">
    <property type="entry name" value="Mito_carr"/>
    <property type="match status" value="3"/>
</dbReference>
<evidence type="ECO:0000256" key="1">
    <source>
        <dbReference type="ARBA" id="ARBA00004448"/>
    </source>
</evidence>
<dbReference type="PROSITE" id="PS50920">
    <property type="entry name" value="SOLCAR"/>
    <property type="match status" value="3"/>
</dbReference>
<dbReference type="SUPFAM" id="SSF103506">
    <property type="entry name" value="Mitochondrial carrier"/>
    <property type="match status" value="1"/>
</dbReference>
<keyword evidence="8" id="KW-0496">Mitochondrion</keyword>
<evidence type="ECO:0000256" key="2">
    <source>
        <dbReference type="ARBA" id="ARBA00006375"/>
    </source>
</evidence>
<keyword evidence="4 10" id="KW-0812">Transmembrane</keyword>
<dbReference type="PANTHER" id="PTHR45667">
    <property type="entry name" value="S-ADENOSYLMETHIONINE MITOCHONDRIAL CARRIER PROTEIN"/>
    <property type="match status" value="1"/>
</dbReference>
<accession>A0A9Q0LWU1</accession>
<evidence type="ECO:0000256" key="12">
    <source>
        <dbReference type="SAM" id="Phobius"/>
    </source>
</evidence>
<dbReference type="InterPro" id="IPR023395">
    <property type="entry name" value="MCP_dom_sf"/>
</dbReference>
<protein>
    <submittedName>
        <fullName evidence="13">Uncharacterized protein</fullName>
    </submittedName>
</protein>
<dbReference type="AlphaFoldDB" id="A0A9Q0LWU1"/>
<evidence type="ECO:0000313" key="14">
    <source>
        <dbReference type="Proteomes" id="UP001142055"/>
    </source>
</evidence>
<feature type="transmembrane region" description="Helical" evidence="12">
    <location>
        <begin position="14"/>
        <end position="35"/>
    </location>
</feature>
<dbReference type="EMBL" id="JAPWDV010000004">
    <property type="protein sequence ID" value="KAJ6215988.1"/>
    <property type="molecule type" value="Genomic_DNA"/>
</dbReference>
<evidence type="ECO:0000256" key="9">
    <source>
        <dbReference type="ARBA" id="ARBA00023136"/>
    </source>
</evidence>
<feature type="transmembrane region" description="Helical" evidence="12">
    <location>
        <begin position="56"/>
        <end position="77"/>
    </location>
</feature>
<feature type="repeat" description="Solcar" evidence="10">
    <location>
        <begin position="12"/>
        <end position="85"/>
    </location>
</feature>
<dbReference type="GO" id="GO:0005743">
    <property type="term" value="C:mitochondrial inner membrane"/>
    <property type="evidence" value="ECO:0007669"/>
    <property type="project" value="UniProtKB-SubCell"/>
</dbReference>
<dbReference type="Proteomes" id="UP001142055">
    <property type="component" value="Chromosome 4"/>
</dbReference>
<evidence type="ECO:0000256" key="3">
    <source>
        <dbReference type="ARBA" id="ARBA00022448"/>
    </source>
</evidence>
<dbReference type="PRINTS" id="PR00926">
    <property type="entry name" value="MITOCARRIER"/>
</dbReference>
<gene>
    <name evidence="13" type="ORF">RDWZM_010488</name>
</gene>
<feature type="transmembrane region" description="Helical" evidence="12">
    <location>
        <begin position="250"/>
        <end position="273"/>
    </location>
</feature>
<keyword evidence="5" id="KW-0677">Repeat</keyword>
<feature type="repeat" description="Solcar" evidence="10">
    <location>
        <begin position="99"/>
        <end position="176"/>
    </location>
</feature>